<keyword evidence="1" id="KW-0805">Transcription regulation</keyword>
<accession>A0A1A5YEH5</accession>
<dbReference type="PROSITE" id="PS00041">
    <property type="entry name" value="HTH_ARAC_FAMILY_1"/>
    <property type="match status" value="1"/>
</dbReference>
<dbReference type="GO" id="GO:0043565">
    <property type="term" value="F:sequence-specific DNA binding"/>
    <property type="evidence" value="ECO:0007669"/>
    <property type="project" value="InterPro"/>
</dbReference>
<dbReference type="Gene3D" id="2.60.120.280">
    <property type="entry name" value="Regulatory protein AraC"/>
    <property type="match status" value="1"/>
</dbReference>
<dbReference type="SUPFAM" id="SSF46689">
    <property type="entry name" value="Homeodomain-like"/>
    <property type="match status" value="1"/>
</dbReference>
<evidence type="ECO:0000259" key="5">
    <source>
        <dbReference type="PROSITE" id="PS01124"/>
    </source>
</evidence>
<evidence type="ECO:0000313" key="6">
    <source>
        <dbReference type="EMBL" id="OBR63993.1"/>
    </source>
</evidence>
<gene>
    <name evidence="6" type="ORF">A7K91_11395</name>
</gene>
<evidence type="ECO:0000256" key="1">
    <source>
        <dbReference type="ARBA" id="ARBA00023015"/>
    </source>
</evidence>
<keyword evidence="3" id="KW-0010">Activator</keyword>
<evidence type="ECO:0000313" key="7">
    <source>
        <dbReference type="Proteomes" id="UP000092024"/>
    </source>
</evidence>
<dbReference type="Gene3D" id="1.10.10.60">
    <property type="entry name" value="Homeodomain-like"/>
    <property type="match status" value="2"/>
</dbReference>
<dbReference type="Proteomes" id="UP000092024">
    <property type="component" value="Unassembled WGS sequence"/>
</dbReference>
<dbReference type="PANTHER" id="PTHR46796:SF7">
    <property type="entry name" value="ARAC FAMILY TRANSCRIPTIONAL REGULATOR"/>
    <property type="match status" value="1"/>
</dbReference>
<dbReference type="Pfam" id="PF12833">
    <property type="entry name" value="HTH_18"/>
    <property type="match status" value="1"/>
</dbReference>
<dbReference type="SMART" id="SM00342">
    <property type="entry name" value="HTH_ARAC"/>
    <property type="match status" value="1"/>
</dbReference>
<name>A0A1A5YEH5_9BACL</name>
<comment type="caution">
    <text evidence="6">The sequence shown here is derived from an EMBL/GenBank/DDBJ whole genome shotgun (WGS) entry which is preliminary data.</text>
</comment>
<keyword evidence="7" id="KW-1185">Reference proteome</keyword>
<dbReference type="InterPro" id="IPR050204">
    <property type="entry name" value="AraC_XylS_family_regulators"/>
</dbReference>
<keyword evidence="4" id="KW-0804">Transcription</keyword>
<dbReference type="CDD" id="cd02208">
    <property type="entry name" value="cupin_RmlC-like"/>
    <property type="match status" value="1"/>
</dbReference>
<dbReference type="SUPFAM" id="SSF51215">
    <property type="entry name" value="Regulatory protein AraC"/>
    <property type="match status" value="1"/>
</dbReference>
<dbReference type="STRING" id="1844972.A7K91_11395"/>
<evidence type="ECO:0000256" key="4">
    <source>
        <dbReference type="ARBA" id="ARBA00023163"/>
    </source>
</evidence>
<evidence type="ECO:0000256" key="3">
    <source>
        <dbReference type="ARBA" id="ARBA00023159"/>
    </source>
</evidence>
<feature type="domain" description="HTH araC/xylS-type" evidence="5">
    <location>
        <begin position="183"/>
        <end position="281"/>
    </location>
</feature>
<protein>
    <submittedName>
        <fullName evidence="6">Transcriptional regulator</fullName>
    </submittedName>
</protein>
<dbReference type="OrthoDB" id="2573719at2"/>
<sequence length="284" mass="32792">MKLLRLKSNLSGSLRDIFPFAVYTVGTEIQPPLTRMKGFSAHQLFLTVSGTGKFRKLAHDKDKWDILESGSLLYIPAGCMHEYTPTGQEPWQVAYVTFLENFGGMMDKWGLRGTPRLFHFANTDVLVERIYAIWDTFGEEQDEWTASEYLLSLLLDLQKSHCKTKPAEQQPLIPGVFRETIMEAAVQFMHDHLNRPLTIERLAQHVGYSQKQLTRLFRQSYGTTPLQYLHRLRLNAAQMLLLEYPELTVKQVAAYVGMEPDYFTRLYKRTYDSLPSEDAKTART</sequence>
<dbReference type="AlphaFoldDB" id="A0A1A5YEH5"/>
<dbReference type="Pfam" id="PF02311">
    <property type="entry name" value="AraC_binding"/>
    <property type="match status" value="1"/>
</dbReference>
<dbReference type="GO" id="GO:0003700">
    <property type="term" value="F:DNA-binding transcription factor activity"/>
    <property type="evidence" value="ECO:0007669"/>
    <property type="project" value="InterPro"/>
</dbReference>
<dbReference type="PANTHER" id="PTHR46796">
    <property type="entry name" value="HTH-TYPE TRANSCRIPTIONAL ACTIVATOR RHAS-RELATED"/>
    <property type="match status" value="1"/>
</dbReference>
<dbReference type="RefSeq" id="WP_068685652.1">
    <property type="nucleotide sequence ID" value="NZ_LYPA01000068.1"/>
</dbReference>
<reference evidence="6 7" key="1">
    <citation type="submission" date="2016-05" db="EMBL/GenBank/DDBJ databases">
        <title>Paenibacillus oryzae. sp. nov., isolated from the rice root.</title>
        <authorList>
            <person name="Zhang J."/>
            <person name="Zhang X."/>
        </authorList>
    </citation>
    <scope>NUCLEOTIDE SEQUENCE [LARGE SCALE GENOMIC DNA]</scope>
    <source>
        <strain evidence="6 7">1DrF-4</strain>
    </source>
</reference>
<dbReference type="InterPro" id="IPR009057">
    <property type="entry name" value="Homeodomain-like_sf"/>
</dbReference>
<keyword evidence="2" id="KW-0238">DNA-binding</keyword>
<dbReference type="InterPro" id="IPR037923">
    <property type="entry name" value="HTH-like"/>
</dbReference>
<dbReference type="PROSITE" id="PS01124">
    <property type="entry name" value="HTH_ARAC_FAMILY_2"/>
    <property type="match status" value="1"/>
</dbReference>
<proteinExistence type="predicted"/>
<dbReference type="InterPro" id="IPR003313">
    <property type="entry name" value="AraC-bd"/>
</dbReference>
<dbReference type="InterPro" id="IPR018062">
    <property type="entry name" value="HTH_AraC-typ_CS"/>
</dbReference>
<dbReference type="EMBL" id="LYPA01000068">
    <property type="protein sequence ID" value="OBR63993.1"/>
    <property type="molecule type" value="Genomic_DNA"/>
</dbReference>
<dbReference type="InterPro" id="IPR018060">
    <property type="entry name" value="HTH_AraC"/>
</dbReference>
<organism evidence="6 7">
    <name type="scientific">Paenibacillus oryzae</name>
    <dbReference type="NCBI Taxonomy" id="1844972"/>
    <lineage>
        <taxon>Bacteria</taxon>
        <taxon>Bacillati</taxon>
        <taxon>Bacillota</taxon>
        <taxon>Bacilli</taxon>
        <taxon>Bacillales</taxon>
        <taxon>Paenibacillaceae</taxon>
        <taxon>Paenibacillus</taxon>
    </lineage>
</organism>
<evidence type="ECO:0000256" key="2">
    <source>
        <dbReference type="ARBA" id="ARBA00023125"/>
    </source>
</evidence>